<comment type="subcellular location">
    <subcellularLocation>
        <location evidence="1">Cytoplasm</location>
        <location evidence="1">Cytoskeleton</location>
    </subcellularLocation>
</comment>
<keyword evidence="10" id="KW-1185">Reference proteome</keyword>
<protein>
    <recommendedName>
        <fullName evidence="11">Gamma-tubulin complex component</fullName>
    </recommendedName>
</protein>
<dbReference type="EMBL" id="JBBWWR010000007">
    <property type="protein sequence ID" value="KAK8964251.1"/>
    <property type="molecule type" value="Genomic_DNA"/>
</dbReference>
<evidence type="ECO:0000313" key="10">
    <source>
        <dbReference type="Proteomes" id="UP001412067"/>
    </source>
</evidence>
<feature type="region of interest" description="Disordered" evidence="6">
    <location>
        <begin position="147"/>
        <end position="166"/>
    </location>
</feature>
<evidence type="ECO:0000313" key="9">
    <source>
        <dbReference type="EMBL" id="KAK8964251.1"/>
    </source>
</evidence>
<dbReference type="Pfam" id="PF04130">
    <property type="entry name" value="GCP_C_terminal"/>
    <property type="match status" value="1"/>
</dbReference>
<keyword evidence="3" id="KW-0963">Cytoplasm</keyword>
<dbReference type="InterPro" id="IPR040457">
    <property type="entry name" value="GCP_C"/>
</dbReference>
<dbReference type="InterPro" id="IPR041470">
    <property type="entry name" value="GCP_N"/>
</dbReference>
<evidence type="ECO:0000259" key="8">
    <source>
        <dbReference type="Pfam" id="PF17681"/>
    </source>
</evidence>
<organism evidence="9 10">
    <name type="scientific">Platanthera guangdongensis</name>
    <dbReference type="NCBI Taxonomy" id="2320717"/>
    <lineage>
        <taxon>Eukaryota</taxon>
        <taxon>Viridiplantae</taxon>
        <taxon>Streptophyta</taxon>
        <taxon>Embryophyta</taxon>
        <taxon>Tracheophyta</taxon>
        <taxon>Spermatophyta</taxon>
        <taxon>Magnoliopsida</taxon>
        <taxon>Liliopsida</taxon>
        <taxon>Asparagales</taxon>
        <taxon>Orchidaceae</taxon>
        <taxon>Orchidoideae</taxon>
        <taxon>Orchideae</taxon>
        <taxon>Orchidinae</taxon>
        <taxon>Platanthera</taxon>
    </lineage>
</organism>
<evidence type="ECO:0000259" key="7">
    <source>
        <dbReference type="Pfam" id="PF04130"/>
    </source>
</evidence>
<sequence>MEFDSCLHSPLRNLKIEGPWTHPKTWESIATESGTDAPIDFVQGPQPMLYDLSSISEAVLVRLVINALQGLRSAIAEIDRLSLLFLSSPADRSFHRVPNFWCRLSSTHAFGRMLKSISHSGLLLFFLREFVSHFLCKDHNVNLERRDKNKNGLFPSNDKQEKRETKEFPPYSLVNQAFAVAVGKLLDGYICALNTLSQSIKLRRSVQCKKDFVPTNHWEGTLTSAVPSEMTIMEVYLHTKELRSHIEALGSICISGTFYGALSMNGLSLNSILEFHDFPRGADLLSYLYVQFRDADPVHYSLLKYLFVHSYEPYSGFIKLWMYRATVDDPYEEFFVASSDTRPTIDSGVRSPDNFSLAFIKPGESIPCFLKDVCHPLLLAGRQLQVLVKLLDFCDLSFAGDYVPPDLSIFREILPFWVDSSSKLEFLSNPLIFDINGMDALIQKREVLYRTMLEKLHNYLEKFSAKARQASHNVIAFGSMPIVLGGRSCMMSTLFPSVLDGESSTIHRNINEASCDADSNGSSSSAESTFESELPLSSEYSSHDSSNGSAYELPSSLCQPSKPMFPYLPADHAKECILQTYTMTNCQSSHPPFDTPIEHVNHATHCSHHRHENRKTNQVSSCSESDAIKDLRTSKNLTESCQSSGCWPLGGLQGNPFLAYMKSRGPQQLQLTESCFDNDDQNSDNFISEEISFCEEFDLGVLNFDEFMKMQTSSWTFKSLSSLSSTITWPYVFSMNPMLTKTQWLPTARNSRDIGFINSNASHFPNFNFSSVTDPCKLHSEGLHSGSGYRPKTETFMSVNPIGSVEGLENRGAPIKAKVENEPITASLCYPARETILPISAQSPNASGGADWTRSLKYPVNSATYSHGDIHLEEKFLVPLDIILDRCILQEILLQYKYISCFTIKLLEEGFNLQDHLLSLRRYHFMEMSDWVDSFVSLLSSQSALQHEQEPARIQGLLDLALQRSSCENDPYKGRLFICTKERIASQSAFAHGIHAFDFIVLGYQVDWPVNIVVTQGALKIYADIFSYLLRIRLAVTSLTDVWHYLKDLLHILKHNQHKTFHEMEDFNILMRMRQHINHFATTLQLYVQSQLSDVSWHQFQDSLKHMVKYMLDLESVHMLYLADALRICFLSDDAKEVATIIKDILQSALDFHLCFVGIVFTGSLYEKDKPYVRSRINFTQVSILNHTFEKNIKELYLLCLQRPNDFGLQRFWMNLNYNDYFSTIINKDFVC</sequence>
<evidence type="ECO:0008006" key="11">
    <source>
        <dbReference type="Google" id="ProtNLM"/>
    </source>
</evidence>
<reference evidence="9 10" key="1">
    <citation type="journal article" date="2022" name="Nat. Plants">
        <title>Genomes of leafy and leafless Platanthera orchids illuminate the evolution of mycoheterotrophy.</title>
        <authorList>
            <person name="Li M.H."/>
            <person name="Liu K.W."/>
            <person name="Li Z."/>
            <person name="Lu H.C."/>
            <person name="Ye Q.L."/>
            <person name="Zhang D."/>
            <person name="Wang J.Y."/>
            <person name="Li Y.F."/>
            <person name="Zhong Z.M."/>
            <person name="Liu X."/>
            <person name="Yu X."/>
            <person name="Liu D.K."/>
            <person name="Tu X.D."/>
            <person name="Liu B."/>
            <person name="Hao Y."/>
            <person name="Liao X.Y."/>
            <person name="Jiang Y.T."/>
            <person name="Sun W.H."/>
            <person name="Chen J."/>
            <person name="Chen Y.Q."/>
            <person name="Ai Y."/>
            <person name="Zhai J.W."/>
            <person name="Wu S.S."/>
            <person name="Zhou Z."/>
            <person name="Hsiao Y.Y."/>
            <person name="Wu W.L."/>
            <person name="Chen Y.Y."/>
            <person name="Lin Y.F."/>
            <person name="Hsu J.L."/>
            <person name="Li C.Y."/>
            <person name="Wang Z.W."/>
            <person name="Zhao X."/>
            <person name="Zhong W.Y."/>
            <person name="Ma X.K."/>
            <person name="Ma L."/>
            <person name="Huang J."/>
            <person name="Chen G.Z."/>
            <person name="Huang M.Z."/>
            <person name="Huang L."/>
            <person name="Peng D.H."/>
            <person name="Luo Y.B."/>
            <person name="Zou S.Q."/>
            <person name="Chen S.P."/>
            <person name="Lan S."/>
            <person name="Tsai W.C."/>
            <person name="Van de Peer Y."/>
            <person name="Liu Z.J."/>
        </authorList>
    </citation>
    <scope>NUCLEOTIDE SEQUENCE [LARGE SCALE GENOMIC DNA]</scope>
    <source>
        <strain evidence="9">Lor288</strain>
    </source>
</reference>
<gene>
    <name evidence="9" type="ORF">KSP40_PGU011901</name>
</gene>
<dbReference type="InterPro" id="IPR007259">
    <property type="entry name" value="GCP"/>
</dbReference>
<accession>A0ABR2MKM1</accession>
<evidence type="ECO:0000256" key="6">
    <source>
        <dbReference type="SAM" id="MobiDB-lite"/>
    </source>
</evidence>
<dbReference type="InterPro" id="IPR042241">
    <property type="entry name" value="GCP_C_sf"/>
</dbReference>
<feature type="compositionally biased region" description="Low complexity" evidence="6">
    <location>
        <begin position="513"/>
        <end position="540"/>
    </location>
</feature>
<dbReference type="PANTHER" id="PTHR19302:SF70">
    <property type="entry name" value="GAMMA-TUBULIN COMPLEX COMPONENT 6"/>
    <property type="match status" value="1"/>
</dbReference>
<feature type="domain" description="Gamma tubulin complex component C-terminal" evidence="7">
    <location>
        <begin position="913"/>
        <end position="1222"/>
    </location>
</feature>
<evidence type="ECO:0000256" key="5">
    <source>
        <dbReference type="ARBA" id="ARBA00023212"/>
    </source>
</evidence>
<comment type="similarity">
    <text evidence="2">Belongs to the TUBGCP family.</text>
</comment>
<name>A0ABR2MKM1_9ASPA</name>
<dbReference type="Proteomes" id="UP001412067">
    <property type="component" value="Unassembled WGS sequence"/>
</dbReference>
<comment type="caution">
    <text evidence="9">The sequence shown here is derived from an EMBL/GenBank/DDBJ whole genome shotgun (WGS) entry which is preliminary data.</text>
</comment>
<feature type="region of interest" description="Disordered" evidence="6">
    <location>
        <begin position="513"/>
        <end position="554"/>
    </location>
</feature>
<dbReference type="Pfam" id="PF17681">
    <property type="entry name" value="GCP_N_terminal"/>
    <property type="match status" value="1"/>
</dbReference>
<proteinExistence type="inferred from homology"/>
<feature type="domain" description="Gamma tubulin complex component protein N-terminal" evidence="8">
    <location>
        <begin position="62"/>
        <end position="394"/>
    </location>
</feature>
<keyword evidence="5" id="KW-0206">Cytoskeleton</keyword>
<evidence type="ECO:0000256" key="4">
    <source>
        <dbReference type="ARBA" id="ARBA00022701"/>
    </source>
</evidence>
<evidence type="ECO:0000256" key="3">
    <source>
        <dbReference type="ARBA" id="ARBA00022490"/>
    </source>
</evidence>
<evidence type="ECO:0000256" key="2">
    <source>
        <dbReference type="ARBA" id="ARBA00010337"/>
    </source>
</evidence>
<evidence type="ECO:0000256" key="1">
    <source>
        <dbReference type="ARBA" id="ARBA00004245"/>
    </source>
</evidence>
<dbReference type="Gene3D" id="1.20.120.1900">
    <property type="entry name" value="Gamma-tubulin complex, C-terminal domain"/>
    <property type="match status" value="1"/>
</dbReference>
<dbReference type="PANTHER" id="PTHR19302">
    <property type="entry name" value="GAMMA TUBULIN COMPLEX PROTEIN"/>
    <property type="match status" value="1"/>
</dbReference>
<keyword evidence="4" id="KW-0493">Microtubule</keyword>